<dbReference type="CDD" id="cd11065">
    <property type="entry name" value="CYP64-like"/>
    <property type="match status" value="1"/>
</dbReference>
<evidence type="ECO:0008006" key="13">
    <source>
        <dbReference type="Google" id="ProtNLM"/>
    </source>
</evidence>
<keyword evidence="8 10" id="KW-0503">Monooxygenase</keyword>
<dbReference type="AlphaFoldDB" id="A0A409YWW6"/>
<sequence length="509" mass="57071">MTSAFLALYTLTLAVLGFVLLKPRRRLPPGPAGWPLIGNALNIPSKAPWKVYLRWSKEYQSDILSLRLPGAPLIILNSAKAVNDLLVKQSAIYSDSMGMSWVFGLMQYGEQWRNHRKLFHREFEIEGKPAVRGHTIRAVRQLLNRLLTSKNNYARELQLTTGDTILSVTYGIAVNREDDYFIKLAESLVYALTEVARAPFLVDMFPVLRFLPAWIPGAGFQKKARQWERLGFETRAKPFEYVKSEMAKGTPRPSVAANFIASLKEGDTETENVMRNILAEAYLGCRISGSVPELKLSCKTVGTLCSFTLAMALFPHVQKKAQTAVDTLLRGQRLPDFSDYGQIPYLDALVSEVLRWNPGAPLGLFHAASKDGYYNGYFIPKGSMIAPNVWAILHDETVYGRQPVDFIPERFLTEDGEKNNLVPDPDAAFGFGRRLCPGRVMGRELLWLTAASILAVFDISNPIDKNGEPFDPSKIEYTNSMSSRPPYFDCTFTLRRTISESLVLDGVVD</sequence>
<keyword evidence="4 9" id="KW-0349">Heme</keyword>
<comment type="caution">
    <text evidence="11">The sequence shown here is derived from an EMBL/GenBank/DDBJ whole genome shotgun (WGS) entry which is preliminary data.</text>
</comment>
<proteinExistence type="inferred from homology"/>
<dbReference type="InParanoid" id="A0A409YWW6"/>
<evidence type="ECO:0000256" key="6">
    <source>
        <dbReference type="ARBA" id="ARBA00023002"/>
    </source>
</evidence>
<evidence type="ECO:0000256" key="9">
    <source>
        <dbReference type="PIRSR" id="PIRSR602401-1"/>
    </source>
</evidence>
<dbReference type="PROSITE" id="PS00086">
    <property type="entry name" value="CYTOCHROME_P450"/>
    <property type="match status" value="1"/>
</dbReference>
<keyword evidence="12" id="KW-1185">Reference proteome</keyword>
<reference evidence="11 12" key="1">
    <citation type="journal article" date="2018" name="Evol. Lett.">
        <title>Horizontal gene cluster transfer increased hallucinogenic mushroom diversity.</title>
        <authorList>
            <person name="Reynolds H.T."/>
            <person name="Vijayakumar V."/>
            <person name="Gluck-Thaler E."/>
            <person name="Korotkin H.B."/>
            <person name="Matheny P.B."/>
            <person name="Slot J.C."/>
        </authorList>
    </citation>
    <scope>NUCLEOTIDE SEQUENCE [LARGE SCALE GENOMIC DNA]</scope>
    <source>
        <strain evidence="11 12">SRW20</strain>
    </source>
</reference>
<accession>A0A409YWW6</accession>
<evidence type="ECO:0000256" key="1">
    <source>
        <dbReference type="ARBA" id="ARBA00001971"/>
    </source>
</evidence>
<dbReference type="InterPro" id="IPR050364">
    <property type="entry name" value="Cytochrome_P450_fung"/>
</dbReference>
<dbReference type="Pfam" id="PF00067">
    <property type="entry name" value="p450"/>
    <property type="match status" value="1"/>
</dbReference>
<dbReference type="InterPro" id="IPR002401">
    <property type="entry name" value="Cyt_P450_E_grp-I"/>
</dbReference>
<organism evidence="11 12">
    <name type="scientific">Gymnopilus dilepis</name>
    <dbReference type="NCBI Taxonomy" id="231916"/>
    <lineage>
        <taxon>Eukaryota</taxon>
        <taxon>Fungi</taxon>
        <taxon>Dikarya</taxon>
        <taxon>Basidiomycota</taxon>
        <taxon>Agaricomycotina</taxon>
        <taxon>Agaricomycetes</taxon>
        <taxon>Agaricomycetidae</taxon>
        <taxon>Agaricales</taxon>
        <taxon>Agaricineae</taxon>
        <taxon>Hymenogastraceae</taxon>
        <taxon>Gymnopilus</taxon>
    </lineage>
</organism>
<dbReference type="PANTHER" id="PTHR46300">
    <property type="entry name" value="P450, PUTATIVE (EUROFUNG)-RELATED-RELATED"/>
    <property type="match status" value="1"/>
</dbReference>
<keyword evidence="5 9" id="KW-0479">Metal-binding</keyword>
<comment type="pathway">
    <text evidence="2">Secondary metabolite biosynthesis.</text>
</comment>
<evidence type="ECO:0000256" key="2">
    <source>
        <dbReference type="ARBA" id="ARBA00005179"/>
    </source>
</evidence>
<dbReference type="GO" id="GO:0005506">
    <property type="term" value="F:iron ion binding"/>
    <property type="evidence" value="ECO:0007669"/>
    <property type="project" value="InterPro"/>
</dbReference>
<gene>
    <name evidence="11" type="ORF">CVT26_013451</name>
</gene>
<keyword evidence="7 9" id="KW-0408">Iron</keyword>
<evidence type="ECO:0000256" key="10">
    <source>
        <dbReference type="RuleBase" id="RU000461"/>
    </source>
</evidence>
<name>A0A409YWW6_9AGAR</name>
<dbReference type="Gene3D" id="1.10.630.10">
    <property type="entry name" value="Cytochrome P450"/>
    <property type="match status" value="1"/>
</dbReference>
<dbReference type="PRINTS" id="PR00463">
    <property type="entry name" value="EP450I"/>
</dbReference>
<comment type="cofactor">
    <cofactor evidence="1 9">
        <name>heme</name>
        <dbReference type="ChEBI" id="CHEBI:30413"/>
    </cofactor>
</comment>
<evidence type="ECO:0000256" key="5">
    <source>
        <dbReference type="ARBA" id="ARBA00022723"/>
    </source>
</evidence>
<dbReference type="STRING" id="231916.A0A409YWW6"/>
<evidence type="ECO:0000256" key="3">
    <source>
        <dbReference type="ARBA" id="ARBA00010617"/>
    </source>
</evidence>
<dbReference type="InterPro" id="IPR036396">
    <property type="entry name" value="Cyt_P450_sf"/>
</dbReference>
<evidence type="ECO:0000313" key="12">
    <source>
        <dbReference type="Proteomes" id="UP000284706"/>
    </source>
</evidence>
<dbReference type="Proteomes" id="UP000284706">
    <property type="component" value="Unassembled WGS sequence"/>
</dbReference>
<keyword evidence="6 10" id="KW-0560">Oxidoreductase</keyword>
<dbReference type="SUPFAM" id="SSF48264">
    <property type="entry name" value="Cytochrome P450"/>
    <property type="match status" value="1"/>
</dbReference>
<comment type="similarity">
    <text evidence="3 10">Belongs to the cytochrome P450 family.</text>
</comment>
<evidence type="ECO:0000313" key="11">
    <source>
        <dbReference type="EMBL" id="PPR07481.1"/>
    </source>
</evidence>
<protein>
    <recommendedName>
        <fullName evidence="13">Cytochrome P450</fullName>
    </recommendedName>
</protein>
<dbReference type="GO" id="GO:0020037">
    <property type="term" value="F:heme binding"/>
    <property type="evidence" value="ECO:0007669"/>
    <property type="project" value="InterPro"/>
</dbReference>
<dbReference type="EMBL" id="NHYE01000115">
    <property type="protein sequence ID" value="PPR07481.1"/>
    <property type="molecule type" value="Genomic_DNA"/>
</dbReference>
<evidence type="ECO:0000256" key="7">
    <source>
        <dbReference type="ARBA" id="ARBA00023004"/>
    </source>
</evidence>
<evidence type="ECO:0000256" key="4">
    <source>
        <dbReference type="ARBA" id="ARBA00022617"/>
    </source>
</evidence>
<dbReference type="GO" id="GO:0004497">
    <property type="term" value="F:monooxygenase activity"/>
    <property type="evidence" value="ECO:0007669"/>
    <property type="project" value="UniProtKB-KW"/>
</dbReference>
<dbReference type="GO" id="GO:0016705">
    <property type="term" value="F:oxidoreductase activity, acting on paired donors, with incorporation or reduction of molecular oxygen"/>
    <property type="evidence" value="ECO:0007669"/>
    <property type="project" value="InterPro"/>
</dbReference>
<dbReference type="OrthoDB" id="1055148at2759"/>
<dbReference type="PANTHER" id="PTHR46300:SF7">
    <property type="entry name" value="P450, PUTATIVE (EUROFUNG)-RELATED"/>
    <property type="match status" value="1"/>
</dbReference>
<dbReference type="InterPro" id="IPR017972">
    <property type="entry name" value="Cyt_P450_CS"/>
</dbReference>
<feature type="binding site" description="axial binding residue" evidence="9">
    <location>
        <position position="436"/>
    </location>
    <ligand>
        <name>heme</name>
        <dbReference type="ChEBI" id="CHEBI:30413"/>
    </ligand>
    <ligandPart>
        <name>Fe</name>
        <dbReference type="ChEBI" id="CHEBI:18248"/>
    </ligandPart>
</feature>
<dbReference type="InterPro" id="IPR001128">
    <property type="entry name" value="Cyt_P450"/>
</dbReference>
<evidence type="ECO:0000256" key="8">
    <source>
        <dbReference type="ARBA" id="ARBA00023033"/>
    </source>
</evidence>